<feature type="region of interest" description="Disordered" evidence="1">
    <location>
        <begin position="260"/>
        <end position="299"/>
    </location>
</feature>
<keyword evidence="3" id="KW-0732">Signal</keyword>
<dbReference type="CDD" id="cd08547">
    <property type="entry name" value="Type_II_cohesin"/>
    <property type="match status" value="1"/>
</dbReference>
<proteinExistence type="predicted"/>
<evidence type="ECO:0008006" key="6">
    <source>
        <dbReference type="Google" id="ProtNLM"/>
    </source>
</evidence>
<sequence>MKSRFRKWFIFLFLVFAGCPMMKTEAQAAVAQITIQKSQQDIVKGDVFYVIVTVTSDEEINGFEGYFSYNQNVMQFITGGSIASGNDDEIHIKDLDRDTGTQKIKYSLQFRARKAGTSSVALKRYRQIKKAEQDTRLSVGSASLEIEVISQKEYEAKIKKQEKQQAPVQAEEEQVEEATELPEVSMPAMNPSDQPLDWTDSGDDAVTDAATQPAATSGEAENPEESGGLTKGICIVILCLAVAGFIIVAALLANTLKEAGADKETEEADPIESPERPDQAVEDENWDEMDPADQEKRLNEIEKRLEKKRRWLRKE</sequence>
<dbReference type="PROSITE" id="PS51257">
    <property type="entry name" value="PROKAR_LIPOPROTEIN"/>
    <property type="match status" value="1"/>
</dbReference>
<evidence type="ECO:0000256" key="2">
    <source>
        <dbReference type="SAM" id="Phobius"/>
    </source>
</evidence>
<feature type="region of interest" description="Disordered" evidence="1">
    <location>
        <begin position="162"/>
        <end position="227"/>
    </location>
</feature>
<keyword evidence="5" id="KW-1185">Reference proteome</keyword>
<dbReference type="RefSeq" id="WP_249296913.1">
    <property type="nucleotide sequence ID" value="NZ_JACRSX010000001.1"/>
</dbReference>
<dbReference type="SUPFAM" id="SSF49384">
    <property type="entry name" value="Carbohydrate-binding domain"/>
    <property type="match status" value="1"/>
</dbReference>
<dbReference type="EMBL" id="JACRSX010000001">
    <property type="protein sequence ID" value="MBC8561159.1"/>
    <property type="molecule type" value="Genomic_DNA"/>
</dbReference>
<accession>A0ABR7MY28</accession>
<feature type="compositionally biased region" description="Acidic residues" evidence="1">
    <location>
        <begin position="170"/>
        <end position="180"/>
    </location>
</feature>
<evidence type="ECO:0000313" key="5">
    <source>
        <dbReference type="Proteomes" id="UP000606193"/>
    </source>
</evidence>
<name>A0ABR7MY28_9FIRM</name>
<keyword evidence="2" id="KW-0812">Transmembrane</keyword>
<reference evidence="4 5" key="1">
    <citation type="submission" date="2020-08" db="EMBL/GenBank/DDBJ databases">
        <title>Genome public.</title>
        <authorList>
            <person name="Liu C."/>
            <person name="Sun Q."/>
        </authorList>
    </citation>
    <scope>NUCLEOTIDE SEQUENCE [LARGE SCALE GENOMIC DNA]</scope>
    <source>
        <strain evidence="4 5">NSJ-37</strain>
    </source>
</reference>
<comment type="caution">
    <text evidence="4">The sequence shown here is derived from an EMBL/GenBank/DDBJ whole genome shotgun (WGS) entry which is preliminary data.</text>
</comment>
<dbReference type="InterPro" id="IPR008965">
    <property type="entry name" value="CBM2/CBM3_carb-bd_dom_sf"/>
</dbReference>
<dbReference type="Proteomes" id="UP000606193">
    <property type="component" value="Unassembled WGS sequence"/>
</dbReference>
<feature type="compositionally biased region" description="Acidic residues" evidence="1">
    <location>
        <begin position="280"/>
        <end position="292"/>
    </location>
</feature>
<protein>
    <recommendedName>
        <fullName evidence="6">Cohesin domain-containing protein</fullName>
    </recommendedName>
</protein>
<organism evidence="4 5">
    <name type="scientific">Jutongia huaianensis</name>
    <dbReference type="NCBI Taxonomy" id="2763668"/>
    <lineage>
        <taxon>Bacteria</taxon>
        <taxon>Bacillati</taxon>
        <taxon>Bacillota</taxon>
        <taxon>Clostridia</taxon>
        <taxon>Lachnospirales</taxon>
        <taxon>Lachnospiraceae</taxon>
        <taxon>Jutongia</taxon>
    </lineage>
</organism>
<evidence type="ECO:0000256" key="3">
    <source>
        <dbReference type="SAM" id="SignalP"/>
    </source>
</evidence>
<keyword evidence="2" id="KW-0472">Membrane</keyword>
<feature type="chain" id="PRO_5046107998" description="Cohesin domain-containing protein" evidence="3">
    <location>
        <begin position="29"/>
        <end position="315"/>
    </location>
</feature>
<keyword evidence="2" id="KW-1133">Transmembrane helix</keyword>
<feature type="signal peptide" evidence="3">
    <location>
        <begin position="1"/>
        <end position="28"/>
    </location>
</feature>
<evidence type="ECO:0000313" key="4">
    <source>
        <dbReference type="EMBL" id="MBC8561159.1"/>
    </source>
</evidence>
<evidence type="ECO:0000256" key="1">
    <source>
        <dbReference type="SAM" id="MobiDB-lite"/>
    </source>
</evidence>
<feature type="transmembrane region" description="Helical" evidence="2">
    <location>
        <begin position="235"/>
        <end position="253"/>
    </location>
</feature>
<gene>
    <name evidence="4" type="ORF">H8704_00695</name>
</gene>